<feature type="signal peptide" evidence="1">
    <location>
        <begin position="1"/>
        <end position="29"/>
    </location>
</feature>
<dbReference type="OrthoDB" id="1645188at2759"/>
<comment type="caution">
    <text evidence="2">The sequence shown here is derived from an EMBL/GenBank/DDBJ whole genome shotgun (WGS) entry which is preliminary data.</text>
</comment>
<keyword evidence="1" id="KW-0732">Signal</keyword>
<evidence type="ECO:0000313" key="2">
    <source>
        <dbReference type="EMBL" id="KAF7850671.1"/>
    </source>
</evidence>
<dbReference type="EMBL" id="MU089591">
    <property type="protein sequence ID" value="KAF7850671.1"/>
    <property type="molecule type" value="Genomic_DNA"/>
</dbReference>
<reference evidence="2" key="1">
    <citation type="submission" date="2020-05" db="EMBL/GenBank/DDBJ databases">
        <title>WGS assembly of Corymbia citriodora subspecies variegata.</title>
        <authorList>
            <person name="Barry K."/>
            <person name="Hundley H."/>
            <person name="Shu S."/>
            <person name="Jenkins J."/>
            <person name="Grimwood J."/>
            <person name="Baten A."/>
        </authorList>
    </citation>
    <scope>NUCLEOTIDE SEQUENCE</scope>
    <source>
        <strain evidence="2">CV2-018</strain>
    </source>
</reference>
<dbReference type="Proteomes" id="UP000806378">
    <property type="component" value="Unassembled WGS sequence"/>
</dbReference>
<keyword evidence="3" id="KW-1185">Reference proteome</keyword>
<name>A0A8T0CSW6_CORYI</name>
<sequence>MDAKGAAKRIAMALFMVALILQAPGVTEATSLKCKILIGICKASCAITIKPPLCLDQCIPPSCLKAMSAEALNSCNLRCEASVCFKRYSAAEKIEDCLASCYDDCKKSPTRS</sequence>
<evidence type="ECO:0000313" key="3">
    <source>
        <dbReference type="Proteomes" id="UP000806378"/>
    </source>
</evidence>
<dbReference type="Gramene" id="rna-gnl|WGS:JABURB|Cocit.L5141.1">
    <property type="protein sequence ID" value="cds-KAF7850671.1"/>
    <property type="gene ID" value="gene-BT93_L5141"/>
</dbReference>
<evidence type="ECO:0000256" key="1">
    <source>
        <dbReference type="SAM" id="SignalP"/>
    </source>
</evidence>
<feature type="chain" id="PRO_5035893264" evidence="1">
    <location>
        <begin position="30"/>
        <end position="112"/>
    </location>
</feature>
<proteinExistence type="predicted"/>
<accession>A0A8T0CSW6</accession>
<protein>
    <submittedName>
        <fullName evidence="2">Uncharacterized protein</fullName>
    </submittedName>
</protein>
<gene>
    <name evidence="2" type="ORF">BT93_L5141</name>
</gene>
<organism evidence="2 3">
    <name type="scientific">Corymbia citriodora subsp. variegata</name>
    <dbReference type="NCBI Taxonomy" id="360336"/>
    <lineage>
        <taxon>Eukaryota</taxon>
        <taxon>Viridiplantae</taxon>
        <taxon>Streptophyta</taxon>
        <taxon>Embryophyta</taxon>
        <taxon>Tracheophyta</taxon>
        <taxon>Spermatophyta</taxon>
        <taxon>Magnoliopsida</taxon>
        <taxon>eudicotyledons</taxon>
        <taxon>Gunneridae</taxon>
        <taxon>Pentapetalae</taxon>
        <taxon>rosids</taxon>
        <taxon>malvids</taxon>
        <taxon>Myrtales</taxon>
        <taxon>Myrtaceae</taxon>
        <taxon>Myrtoideae</taxon>
        <taxon>Eucalypteae</taxon>
        <taxon>Corymbia</taxon>
    </lineage>
</organism>
<dbReference type="AlphaFoldDB" id="A0A8T0CSW6"/>